<accession>A0A5Q2RF56</accession>
<evidence type="ECO:0000256" key="6">
    <source>
        <dbReference type="PIRSR" id="PIRSR611284-2"/>
    </source>
</evidence>
<reference evidence="9 10" key="1">
    <citation type="submission" date="2019-11" db="EMBL/GenBank/DDBJ databases">
        <authorList>
            <person name="He Y."/>
        </authorList>
    </citation>
    <scope>NUCLEOTIDE SEQUENCE [LARGE SCALE GENOMIC DNA]</scope>
    <source>
        <strain evidence="9 10">SCSIO 58843</strain>
    </source>
</reference>
<dbReference type="KEGG" id="atq:GH723_10485"/>
<keyword evidence="10" id="KW-1185">Reference proteome</keyword>
<sequence>MSPADAPSSGRVVLVTGGNRGIGLATATAFADAGHRVAVTYRSQAPDDDRFLCVPCDVADTAQVEAAFEKVESELGPVEVLVANAGMTRDGLVLRMSDDDFADVLDTNLTGAFRCARRAVKQMMRARWGRIVLLSSIVGTAGQAGQANYAASKAGLVGLARSLAREFASRNVTVNVVAPGPIATDMTDALTDDQRAAMGQAVPLGRFGTPDEVAATIRFLASDEAGYITGAVIPVDGGLGMGS</sequence>
<comment type="function">
    <text evidence="7">Catalyzes the NADPH-dependent reduction of beta-ketoacyl-ACP substrates to beta-hydroxyacyl-ACP products, the first reductive step in the elongation cycle of fatty acid biosynthesis.</text>
</comment>
<feature type="binding site" evidence="6">
    <location>
        <begin position="149"/>
        <end position="153"/>
    </location>
    <ligand>
        <name>NADP(+)</name>
        <dbReference type="ChEBI" id="CHEBI:58349"/>
    </ligand>
</feature>
<name>A0A5Q2RF56_9ACTN</name>
<dbReference type="PRINTS" id="PR00081">
    <property type="entry name" value="GDHRDH"/>
</dbReference>
<evidence type="ECO:0000256" key="1">
    <source>
        <dbReference type="ARBA" id="ARBA00006484"/>
    </source>
</evidence>
<keyword evidence="3 7" id="KW-0560">Oxidoreductase</keyword>
<dbReference type="EMBL" id="CP045851">
    <property type="protein sequence ID" value="QGG95488.1"/>
    <property type="molecule type" value="Genomic_DNA"/>
</dbReference>
<keyword evidence="7" id="KW-0443">Lipid metabolism</keyword>
<evidence type="ECO:0000256" key="7">
    <source>
        <dbReference type="RuleBase" id="RU366074"/>
    </source>
</evidence>
<keyword evidence="7" id="KW-0276">Fatty acid metabolism</keyword>
<dbReference type="PROSITE" id="PS00061">
    <property type="entry name" value="ADH_SHORT"/>
    <property type="match status" value="1"/>
</dbReference>
<evidence type="ECO:0000256" key="4">
    <source>
        <dbReference type="ARBA" id="ARBA00048508"/>
    </source>
</evidence>
<feature type="active site" description="Proton acceptor" evidence="5">
    <location>
        <position position="149"/>
    </location>
</feature>
<evidence type="ECO:0000259" key="8">
    <source>
        <dbReference type="SMART" id="SM00822"/>
    </source>
</evidence>
<evidence type="ECO:0000256" key="5">
    <source>
        <dbReference type="PIRSR" id="PIRSR611284-1"/>
    </source>
</evidence>
<dbReference type="AlphaFoldDB" id="A0A5Q2RF56"/>
<feature type="binding site" evidence="6">
    <location>
        <position position="84"/>
    </location>
    <ligand>
        <name>NADP(+)</name>
        <dbReference type="ChEBI" id="CHEBI:58349"/>
    </ligand>
</feature>
<evidence type="ECO:0000313" key="9">
    <source>
        <dbReference type="EMBL" id="QGG95488.1"/>
    </source>
</evidence>
<comment type="pathway">
    <text evidence="7">Lipid metabolism; fatty acid biosynthesis.</text>
</comment>
<organism evidence="9 10">
    <name type="scientific">Actinomarinicola tropica</name>
    <dbReference type="NCBI Taxonomy" id="2789776"/>
    <lineage>
        <taxon>Bacteria</taxon>
        <taxon>Bacillati</taxon>
        <taxon>Actinomycetota</taxon>
        <taxon>Acidimicrobiia</taxon>
        <taxon>Acidimicrobiales</taxon>
        <taxon>Iamiaceae</taxon>
        <taxon>Actinomarinicola</taxon>
    </lineage>
</organism>
<evidence type="ECO:0000256" key="3">
    <source>
        <dbReference type="ARBA" id="ARBA00023002"/>
    </source>
</evidence>
<protein>
    <recommendedName>
        <fullName evidence="2 7">3-oxoacyl-[acyl-carrier-protein] reductase</fullName>
        <ecNumber evidence="2 7">1.1.1.100</ecNumber>
    </recommendedName>
</protein>
<dbReference type="SUPFAM" id="SSF51735">
    <property type="entry name" value="NAD(P)-binding Rossmann-fold domains"/>
    <property type="match status" value="1"/>
</dbReference>
<dbReference type="PANTHER" id="PTHR42760:SF133">
    <property type="entry name" value="3-OXOACYL-[ACYL-CARRIER-PROTEIN] REDUCTASE"/>
    <property type="match status" value="1"/>
</dbReference>
<dbReference type="InterPro" id="IPR011284">
    <property type="entry name" value="3oxo_ACP_reduc"/>
</dbReference>
<comment type="catalytic activity">
    <reaction evidence="4 7">
        <text>a (3R)-hydroxyacyl-[ACP] + NADP(+) = a 3-oxoacyl-[ACP] + NADPH + H(+)</text>
        <dbReference type="Rhea" id="RHEA:17397"/>
        <dbReference type="Rhea" id="RHEA-COMP:9916"/>
        <dbReference type="Rhea" id="RHEA-COMP:9945"/>
        <dbReference type="ChEBI" id="CHEBI:15378"/>
        <dbReference type="ChEBI" id="CHEBI:57783"/>
        <dbReference type="ChEBI" id="CHEBI:58349"/>
        <dbReference type="ChEBI" id="CHEBI:78776"/>
        <dbReference type="ChEBI" id="CHEBI:78827"/>
        <dbReference type="EC" id="1.1.1.100"/>
    </reaction>
</comment>
<dbReference type="FunFam" id="3.40.50.720:FF:000173">
    <property type="entry name" value="3-oxoacyl-[acyl-carrier protein] reductase"/>
    <property type="match status" value="1"/>
</dbReference>
<dbReference type="InterPro" id="IPR036291">
    <property type="entry name" value="NAD(P)-bd_dom_sf"/>
</dbReference>
<keyword evidence="6 7" id="KW-0521">NADP</keyword>
<dbReference type="GO" id="GO:0004316">
    <property type="term" value="F:3-oxoacyl-[acyl-carrier-protein] reductase (NADPH) activity"/>
    <property type="evidence" value="ECO:0007669"/>
    <property type="project" value="UniProtKB-UniRule"/>
</dbReference>
<keyword evidence="7" id="KW-0444">Lipid biosynthesis</keyword>
<keyword evidence="7" id="KW-0275">Fatty acid biosynthesis</keyword>
<dbReference type="InterPro" id="IPR057326">
    <property type="entry name" value="KR_dom"/>
</dbReference>
<feature type="binding site" evidence="6">
    <location>
        <position position="182"/>
    </location>
    <ligand>
        <name>NADP(+)</name>
        <dbReference type="ChEBI" id="CHEBI:58349"/>
    </ligand>
</feature>
<dbReference type="NCBIfam" id="NF009466">
    <property type="entry name" value="PRK12826.1-2"/>
    <property type="match status" value="1"/>
</dbReference>
<proteinExistence type="inferred from homology"/>
<dbReference type="SMART" id="SM00822">
    <property type="entry name" value="PKS_KR"/>
    <property type="match status" value="1"/>
</dbReference>
<dbReference type="PANTHER" id="PTHR42760">
    <property type="entry name" value="SHORT-CHAIN DEHYDROGENASES/REDUCTASES FAMILY MEMBER"/>
    <property type="match status" value="1"/>
</dbReference>
<comment type="similarity">
    <text evidence="1 7">Belongs to the short-chain dehydrogenases/reductases (SDR) family.</text>
</comment>
<feature type="binding site" evidence="6">
    <location>
        <begin position="17"/>
        <end position="20"/>
    </location>
    <ligand>
        <name>NADP(+)</name>
        <dbReference type="ChEBI" id="CHEBI:58349"/>
    </ligand>
</feature>
<dbReference type="RefSeq" id="WP_153759595.1">
    <property type="nucleotide sequence ID" value="NZ_CP045851.1"/>
</dbReference>
<dbReference type="PRINTS" id="PR00080">
    <property type="entry name" value="SDRFAMILY"/>
</dbReference>
<dbReference type="GO" id="GO:0006633">
    <property type="term" value="P:fatty acid biosynthetic process"/>
    <property type="evidence" value="ECO:0007669"/>
    <property type="project" value="UniProtKB-UniPathway"/>
</dbReference>
<dbReference type="NCBIfam" id="TIGR01830">
    <property type="entry name" value="3oxo_ACP_reduc"/>
    <property type="match status" value="1"/>
</dbReference>
<dbReference type="EC" id="1.1.1.100" evidence="2 7"/>
<comment type="subunit">
    <text evidence="7">Homotetramer.</text>
</comment>
<feature type="domain" description="Ketoreductase" evidence="8">
    <location>
        <begin position="11"/>
        <end position="185"/>
    </location>
</feature>
<dbReference type="Proteomes" id="UP000334019">
    <property type="component" value="Chromosome"/>
</dbReference>
<gene>
    <name evidence="9" type="primary">fabG</name>
    <name evidence="9" type="ORF">GH723_10485</name>
</gene>
<dbReference type="Gene3D" id="3.40.50.720">
    <property type="entry name" value="NAD(P)-binding Rossmann-like Domain"/>
    <property type="match status" value="1"/>
</dbReference>
<dbReference type="GO" id="GO:0051287">
    <property type="term" value="F:NAD binding"/>
    <property type="evidence" value="ECO:0007669"/>
    <property type="project" value="UniProtKB-UniRule"/>
</dbReference>
<dbReference type="InterPro" id="IPR020904">
    <property type="entry name" value="Sc_DH/Rdtase_CS"/>
</dbReference>
<evidence type="ECO:0000313" key="10">
    <source>
        <dbReference type="Proteomes" id="UP000334019"/>
    </source>
</evidence>
<dbReference type="CDD" id="cd05333">
    <property type="entry name" value="BKR_SDR_c"/>
    <property type="match status" value="1"/>
</dbReference>
<evidence type="ECO:0000256" key="2">
    <source>
        <dbReference type="ARBA" id="ARBA00012948"/>
    </source>
</evidence>
<dbReference type="UniPathway" id="UPA00094"/>
<dbReference type="InterPro" id="IPR002347">
    <property type="entry name" value="SDR_fam"/>
</dbReference>
<dbReference type="Pfam" id="PF13561">
    <property type="entry name" value="adh_short_C2"/>
    <property type="match status" value="1"/>
</dbReference>